<feature type="region of interest" description="Disordered" evidence="3">
    <location>
        <begin position="618"/>
        <end position="642"/>
    </location>
</feature>
<dbReference type="GO" id="GO:0004065">
    <property type="term" value="F:arylsulfatase activity"/>
    <property type="evidence" value="ECO:0007669"/>
    <property type="project" value="TreeGrafter"/>
</dbReference>
<dbReference type="Proteomes" id="UP000346198">
    <property type="component" value="Unassembled WGS sequence"/>
</dbReference>
<reference evidence="6 7" key="1">
    <citation type="submission" date="2019-04" db="EMBL/GenBank/DDBJ databases">
        <authorList>
            <person name="Van Vliet M D."/>
        </authorList>
    </citation>
    <scope>NUCLEOTIDE SEQUENCE [LARGE SCALE GENOMIC DNA]</scope>
    <source>
        <strain evidence="6 7">F21</strain>
    </source>
</reference>
<name>A0A6C2UGT7_9BACT</name>
<accession>A0A6C2UGT7</accession>
<sequence>MKRLMCIILLIGCLVQAKQPNVLWLTFEDTSAYEFGCYGNPNVLTPTVDGLAKRGIQFMNAYSSAPYCSPARSTLITGCYATTYGMDNHRHRWDTPAGIFYPELMRKAGYYCTNNSKTDYNTTRNHKAMWNECGGQATYNSPKRKTDQPFFAVFNANITHMSRLTSVTLEGRRDFSKEGLDPAKLQLPPHIPDLKETRSDYAFHLEGVQDVDKWVGLFLKDLEQRGLADDTIIFVYSDHGGCQPRGKGFPFDSGLHVPMVVHLPKKYEYLSHMKPGMQSDRLVGFVDFAPTLLSLVGVEPPEFMQGKAFMGPYETAPRTLQFAFRTNQEKHYDPCRAVTDGRWKYIRSYLPNKPFCLRNAFQWQMPSNLGWDQYALDHRTPEAGPANPAWMQPYQSKAPEMLFDLKVDPFELNNLADDSDYFQTLEKMRAAVSAHIRESGDLGFFPPTTKVKQPGVALYDWVRDTNYDLNRLHEAAETASVPDAGNRNILISYLGDVHPEVRFWGASGLGLLASQGLLGACPAELRTAVADPDPAVAAAAAEACCCAGAFPFGIDPLIQGLETMKGEQKDPFYSALETLSWNPSMRERLRDHLDRIVAAGGFPARSLSINLSNKPAGSLFNPQARKKGIQVNKDRRKLNPTP</sequence>
<dbReference type="PANTHER" id="PTHR42693">
    <property type="entry name" value="ARYLSULFATASE FAMILY MEMBER"/>
    <property type="match status" value="1"/>
</dbReference>
<keyword evidence="7" id="KW-1185">Reference proteome</keyword>
<feature type="signal peptide" evidence="4">
    <location>
        <begin position="1"/>
        <end position="17"/>
    </location>
</feature>
<feature type="domain" description="Sulfatase N-terminal" evidence="5">
    <location>
        <begin position="20"/>
        <end position="298"/>
    </location>
</feature>
<feature type="compositionally biased region" description="Basic residues" evidence="3">
    <location>
        <begin position="624"/>
        <end position="642"/>
    </location>
</feature>
<dbReference type="Pfam" id="PF00884">
    <property type="entry name" value="Sulfatase"/>
    <property type="match status" value="1"/>
</dbReference>
<dbReference type="InterPro" id="IPR011989">
    <property type="entry name" value="ARM-like"/>
</dbReference>
<dbReference type="Gene3D" id="3.40.720.10">
    <property type="entry name" value="Alkaline Phosphatase, subunit A"/>
    <property type="match status" value="1"/>
</dbReference>
<evidence type="ECO:0000256" key="2">
    <source>
        <dbReference type="ARBA" id="ARBA00022801"/>
    </source>
</evidence>
<dbReference type="CDD" id="cd16027">
    <property type="entry name" value="SGSH"/>
    <property type="match status" value="1"/>
</dbReference>
<keyword evidence="4" id="KW-0732">Signal</keyword>
<dbReference type="InterPro" id="IPR000917">
    <property type="entry name" value="Sulfatase_N"/>
</dbReference>
<evidence type="ECO:0000256" key="1">
    <source>
        <dbReference type="ARBA" id="ARBA00008779"/>
    </source>
</evidence>
<evidence type="ECO:0000259" key="5">
    <source>
        <dbReference type="Pfam" id="PF00884"/>
    </source>
</evidence>
<dbReference type="Gene3D" id="1.25.10.10">
    <property type="entry name" value="Leucine-rich Repeat Variant"/>
    <property type="match status" value="1"/>
</dbReference>
<gene>
    <name evidence="6" type="ORF">SCARR_01453</name>
</gene>
<feature type="chain" id="PRO_5029016434" description="Sulfatase N-terminal domain-containing protein" evidence="4">
    <location>
        <begin position="18"/>
        <end position="642"/>
    </location>
</feature>
<organism evidence="6 7">
    <name type="scientific">Pontiella sulfatireligans</name>
    <dbReference type="NCBI Taxonomy" id="2750658"/>
    <lineage>
        <taxon>Bacteria</taxon>
        <taxon>Pseudomonadati</taxon>
        <taxon>Kiritimatiellota</taxon>
        <taxon>Kiritimatiellia</taxon>
        <taxon>Kiritimatiellales</taxon>
        <taxon>Pontiellaceae</taxon>
        <taxon>Pontiella</taxon>
    </lineage>
</organism>
<evidence type="ECO:0000313" key="7">
    <source>
        <dbReference type="Proteomes" id="UP000346198"/>
    </source>
</evidence>
<dbReference type="RefSeq" id="WP_136060797.1">
    <property type="nucleotide sequence ID" value="NZ_CAAHFH010000001.1"/>
</dbReference>
<keyword evidence="2" id="KW-0378">Hydrolase</keyword>
<evidence type="ECO:0000256" key="3">
    <source>
        <dbReference type="SAM" id="MobiDB-lite"/>
    </source>
</evidence>
<protein>
    <recommendedName>
        <fullName evidence="5">Sulfatase N-terminal domain-containing protein</fullName>
    </recommendedName>
</protein>
<dbReference type="InterPro" id="IPR017850">
    <property type="entry name" value="Alkaline_phosphatase_core_sf"/>
</dbReference>
<comment type="similarity">
    <text evidence="1">Belongs to the sulfatase family.</text>
</comment>
<dbReference type="InterPro" id="IPR016024">
    <property type="entry name" value="ARM-type_fold"/>
</dbReference>
<dbReference type="AlphaFoldDB" id="A0A6C2UGT7"/>
<dbReference type="EMBL" id="CAAHFH010000001">
    <property type="protein sequence ID" value="VGO19395.1"/>
    <property type="molecule type" value="Genomic_DNA"/>
</dbReference>
<dbReference type="SUPFAM" id="SSF48371">
    <property type="entry name" value="ARM repeat"/>
    <property type="match status" value="1"/>
</dbReference>
<dbReference type="SUPFAM" id="SSF53649">
    <property type="entry name" value="Alkaline phosphatase-like"/>
    <property type="match status" value="1"/>
</dbReference>
<dbReference type="PANTHER" id="PTHR42693:SF53">
    <property type="entry name" value="ENDO-4-O-SULFATASE"/>
    <property type="match status" value="1"/>
</dbReference>
<evidence type="ECO:0000256" key="4">
    <source>
        <dbReference type="SAM" id="SignalP"/>
    </source>
</evidence>
<evidence type="ECO:0000313" key="6">
    <source>
        <dbReference type="EMBL" id="VGO19395.1"/>
    </source>
</evidence>
<proteinExistence type="inferred from homology"/>
<dbReference type="InterPro" id="IPR050738">
    <property type="entry name" value="Sulfatase"/>
</dbReference>